<evidence type="ECO:0000256" key="2">
    <source>
        <dbReference type="SAM" id="SignalP"/>
    </source>
</evidence>
<feature type="signal peptide" evidence="2">
    <location>
        <begin position="1"/>
        <end position="20"/>
    </location>
</feature>
<gene>
    <name evidence="3" type="ORF">KN71_000270</name>
</gene>
<evidence type="ECO:0000256" key="1">
    <source>
        <dbReference type="SAM" id="MobiDB-lite"/>
    </source>
</evidence>
<keyword evidence="2" id="KW-0732">Signal</keyword>
<dbReference type="OrthoDB" id="5347692at2"/>
<feature type="region of interest" description="Disordered" evidence="1">
    <location>
        <begin position="37"/>
        <end position="60"/>
    </location>
</feature>
<evidence type="ECO:0000313" key="4">
    <source>
        <dbReference type="Proteomes" id="UP000029712"/>
    </source>
</evidence>
<dbReference type="PROSITE" id="PS51257">
    <property type="entry name" value="PROKAR_LIPOPROTEIN"/>
    <property type="match status" value="1"/>
</dbReference>
<dbReference type="Proteomes" id="UP000029712">
    <property type="component" value="Chromosome"/>
</dbReference>
<dbReference type="AlphaFoldDB" id="A0A454C927"/>
<dbReference type="EMBL" id="CP033021">
    <property type="protein sequence ID" value="AYN65156.1"/>
    <property type="molecule type" value="Genomic_DNA"/>
</dbReference>
<dbReference type="RefSeq" id="WP_036439060.1">
    <property type="nucleotide sequence ID" value="NZ_CP033021.1"/>
</dbReference>
<organism evidence="3 4">
    <name type="scientific">Metamycoplasma hominis</name>
    <name type="common">Mycoplasma hominis</name>
    <dbReference type="NCBI Taxonomy" id="2098"/>
    <lineage>
        <taxon>Bacteria</taxon>
        <taxon>Bacillati</taxon>
        <taxon>Mycoplasmatota</taxon>
        <taxon>Mycoplasmoidales</taxon>
        <taxon>Metamycoplasmataceae</taxon>
        <taxon>Metamycoplasma</taxon>
    </lineage>
</organism>
<evidence type="ECO:0008006" key="5">
    <source>
        <dbReference type="Google" id="ProtNLM"/>
    </source>
</evidence>
<feature type="chain" id="PRO_5019506283" description="Variable surface lipoprotein" evidence="2">
    <location>
        <begin position="21"/>
        <end position="724"/>
    </location>
</feature>
<reference evidence="3 4" key="1">
    <citation type="submission" date="2014-08" db="EMBL/GenBank/DDBJ databases">
        <authorList>
            <person name="Kuleshov K."/>
            <person name="Dedkov V."/>
            <person name="Markelov M."/>
            <person name="Pimkina E."/>
        </authorList>
    </citation>
    <scope>NUCLEOTIDE SEQUENCE [LARGE SCALE GENOMIC DNA]</scope>
    <source>
        <strain evidence="4">TOA</strain>
    </source>
</reference>
<accession>A0A454C927</accession>
<evidence type="ECO:0000313" key="3">
    <source>
        <dbReference type="EMBL" id="AYN65156.1"/>
    </source>
</evidence>
<sequence length="724" mass="83268">MKKTAKALLIICTTIIPSFAMPLISAGCNKTTNHETNKENTIIDKQAPIKKQENDSNNPNKLEYNSELAEAVKKANFQYKDIDKISMFDKLNKENLSNNLDKKFKIEILKLETDKKNNLISISYNISFNDGGKIIKLENQKYSLTGLSTNNESYLNGLLNDNDTIFNLTTNFKKGNEIDASQLDAYYLANSQGSISLLASNKNVYVPKDLILEYAWNEQNETNKKFNGEVELDVSVKTKDNKTITRKNVKIANKIAEGVSDDYLTKYKKLTLNYKDADKTSIDSFSEGDIEQTLKNNFIVKFKNSSEEETKKFLEDNGIKYEVKSITEISLEKKTINVNLQITLKNKKLANANIEVAGFKGVEKVSDEQVKKIVDKLTFGDVYFPEKVKTFSQSRLNKLNLYIKDENGKAQLENPLNFVEYFTKNGINNFDKNYIVKYDKAEKKLITTLKLNEKEYTIETKLTHESKPDEWVNEVGKEFLGNPNEILASDFSATNLKLNKNVGDSLDSLNFIKLSSIKRPSKNSEELKLNEEGKATLIYEFRNIYDNSIYTKEVVFENLKKVEKADYKKQYASLIQKINDKKIIKSGWATAEEINELETFLPSQKKSKKNKRINIEHYINNGNIEILVGRVITKKNKITFGDTLNRQKEFEEIIFDEEFVEAVKKSSNNKSENKILSNVITEENSKHKNQKNWIRLTKHEGKWCILFAFIEDTKSTPYYVQIEK</sequence>
<proteinExistence type="predicted"/>
<reference evidence="3 4" key="2">
    <citation type="submission" date="2018-10" db="EMBL/GenBank/DDBJ databases">
        <title>Detection and isolation of Mycoplasma hominis as a predominant microorganism from pelvic cavity of patient with salpingitis and tubo-ovarian abscess.</title>
        <authorList>
            <person name="Guschin A.E."/>
            <person name="Khayrullina G.A."/>
            <person name="Rakovskaya I.V."/>
            <person name="Shelenkov A.A."/>
            <person name="Shagin D.A."/>
        </authorList>
    </citation>
    <scope>NUCLEOTIDE SEQUENCE [LARGE SCALE GENOMIC DNA]</scope>
    <source>
        <strain evidence="4">TOA</strain>
    </source>
</reference>
<protein>
    <recommendedName>
        <fullName evidence="5">Variable surface lipoprotein</fullName>
    </recommendedName>
</protein>
<name>A0A454C927_METHO</name>